<protein>
    <submittedName>
        <fullName evidence="2">Uncharacterized protein</fullName>
    </submittedName>
</protein>
<comment type="caution">
    <text evidence="2">The sequence shown here is derived from an EMBL/GenBank/DDBJ whole genome shotgun (WGS) entry which is preliminary data.</text>
</comment>
<accession>A0ABQ9GV99</accession>
<evidence type="ECO:0000313" key="3">
    <source>
        <dbReference type="Proteomes" id="UP001159363"/>
    </source>
</evidence>
<evidence type="ECO:0000256" key="1">
    <source>
        <dbReference type="SAM" id="Phobius"/>
    </source>
</evidence>
<dbReference type="EMBL" id="JARBHB010000009">
    <property type="protein sequence ID" value="KAJ8875952.1"/>
    <property type="molecule type" value="Genomic_DNA"/>
</dbReference>
<reference evidence="2 3" key="1">
    <citation type="submission" date="2023-02" db="EMBL/GenBank/DDBJ databases">
        <title>LHISI_Scaffold_Assembly.</title>
        <authorList>
            <person name="Stuart O.P."/>
            <person name="Cleave R."/>
            <person name="Magrath M.J.L."/>
            <person name="Mikheyev A.S."/>
        </authorList>
    </citation>
    <scope>NUCLEOTIDE SEQUENCE [LARGE SCALE GENOMIC DNA]</scope>
    <source>
        <strain evidence="2">Daus_M_001</strain>
        <tissue evidence="2">Leg muscle</tissue>
    </source>
</reference>
<keyword evidence="1" id="KW-1133">Transmembrane helix</keyword>
<evidence type="ECO:0000313" key="2">
    <source>
        <dbReference type="EMBL" id="KAJ8875952.1"/>
    </source>
</evidence>
<keyword evidence="3" id="KW-1185">Reference proteome</keyword>
<keyword evidence="1" id="KW-0472">Membrane</keyword>
<organism evidence="2 3">
    <name type="scientific">Dryococelus australis</name>
    <dbReference type="NCBI Taxonomy" id="614101"/>
    <lineage>
        <taxon>Eukaryota</taxon>
        <taxon>Metazoa</taxon>
        <taxon>Ecdysozoa</taxon>
        <taxon>Arthropoda</taxon>
        <taxon>Hexapoda</taxon>
        <taxon>Insecta</taxon>
        <taxon>Pterygota</taxon>
        <taxon>Neoptera</taxon>
        <taxon>Polyneoptera</taxon>
        <taxon>Phasmatodea</taxon>
        <taxon>Verophasmatodea</taxon>
        <taxon>Anareolatae</taxon>
        <taxon>Phasmatidae</taxon>
        <taxon>Eurycanthinae</taxon>
        <taxon>Dryococelus</taxon>
    </lineage>
</organism>
<name>A0ABQ9GV99_9NEOP</name>
<proteinExistence type="predicted"/>
<sequence>MIFIYRISRTRRIVENTFGAMCLVFRFITIPILLFIRLRGHLIEKQIDNLSQVHGRITQDPMRCSLSETHLDEPWLSSMMRAKCRARQTLPAHVERATLTETTVSPTNPRMSRARALLTPRDDHARFAQREVCVVRGFSAIPRHC</sequence>
<gene>
    <name evidence="2" type="ORF">PR048_023860</name>
</gene>
<feature type="transmembrane region" description="Helical" evidence="1">
    <location>
        <begin position="18"/>
        <end position="36"/>
    </location>
</feature>
<keyword evidence="1" id="KW-0812">Transmembrane</keyword>
<dbReference type="Proteomes" id="UP001159363">
    <property type="component" value="Chromosome 8"/>
</dbReference>